<reference evidence="10 11" key="1">
    <citation type="journal article" date="2020" name="Mol. Plant">
        <title>The Chromosome-Based Rubber Tree Genome Provides New Insights into Spurge Genome Evolution and Rubber Biosynthesis.</title>
        <authorList>
            <person name="Liu J."/>
            <person name="Shi C."/>
            <person name="Shi C.C."/>
            <person name="Li W."/>
            <person name="Zhang Q.J."/>
            <person name="Zhang Y."/>
            <person name="Li K."/>
            <person name="Lu H.F."/>
            <person name="Shi C."/>
            <person name="Zhu S.T."/>
            <person name="Xiao Z.Y."/>
            <person name="Nan H."/>
            <person name="Yue Y."/>
            <person name="Zhu X.G."/>
            <person name="Wu Y."/>
            <person name="Hong X.N."/>
            <person name="Fan G.Y."/>
            <person name="Tong Y."/>
            <person name="Zhang D."/>
            <person name="Mao C.L."/>
            <person name="Liu Y.L."/>
            <person name="Hao S.J."/>
            <person name="Liu W.Q."/>
            <person name="Lv M.Q."/>
            <person name="Zhang H.B."/>
            <person name="Liu Y."/>
            <person name="Hu-Tang G.R."/>
            <person name="Wang J.P."/>
            <person name="Wang J.H."/>
            <person name="Sun Y.H."/>
            <person name="Ni S.B."/>
            <person name="Chen W.B."/>
            <person name="Zhang X.C."/>
            <person name="Jiao Y.N."/>
            <person name="Eichler E.E."/>
            <person name="Li G.H."/>
            <person name="Liu X."/>
            <person name="Gao L.Z."/>
        </authorList>
    </citation>
    <scope>NUCLEOTIDE SEQUENCE [LARGE SCALE GENOMIC DNA]</scope>
    <source>
        <strain evidence="11">cv. GT1</strain>
        <tissue evidence="10">Leaf</tissue>
    </source>
</reference>
<dbReference type="SMART" id="SM00248">
    <property type="entry name" value="ANK"/>
    <property type="match status" value="4"/>
</dbReference>
<evidence type="ECO:0000256" key="6">
    <source>
        <dbReference type="ARBA" id="ARBA00023136"/>
    </source>
</evidence>
<keyword evidence="4 8" id="KW-1133">Transmembrane helix</keyword>
<feature type="transmembrane region" description="Helical" evidence="8">
    <location>
        <begin position="384"/>
        <end position="405"/>
    </location>
</feature>
<gene>
    <name evidence="10" type="ORF">GH714_025328</name>
</gene>
<dbReference type="Gene3D" id="1.25.40.20">
    <property type="entry name" value="Ankyrin repeat-containing domain"/>
    <property type="match status" value="2"/>
</dbReference>
<evidence type="ECO:0000256" key="3">
    <source>
        <dbReference type="ARBA" id="ARBA00022737"/>
    </source>
</evidence>
<keyword evidence="5 7" id="KW-0040">ANK repeat</keyword>
<dbReference type="Pfam" id="PF12796">
    <property type="entry name" value="Ank_2"/>
    <property type="match status" value="1"/>
</dbReference>
<evidence type="ECO:0000256" key="2">
    <source>
        <dbReference type="ARBA" id="ARBA00022692"/>
    </source>
</evidence>
<evidence type="ECO:0000256" key="8">
    <source>
        <dbReference type="SAM" id="Phobius"/>
    </source>
</evidence>
<dbReference type="PROSITE" id="PS50297">
    <property type="entry name" value="ANK_REP_REGION"/>
    <property type="match status" value="1"/>
</dbReference>
<dbReference type="InterPro" id="IPR036770">
    <property type="entry name" value="Ankyrin_rpt-contain_sf"/>
</dbReference>
<feature type="transmembrane region" description="Helical" evidence="8">
    <location>
        <begin position="236"/>
        <end position="259"/>
    </location>
</feature>
<evidence type="ECO:0000256" key="4">
    <source>
        <dbReference type="ARBA" id="ARBA00022989"/>
    </source>
</evidence>
<evidence type="ECO:0000256" key="5">
    <source>
        <dbReference type="ARBA" id="ARBA00023043"/>
    </source>
</evidence>
<evidence type="ECO:0000259" key="9">
    <source>
        <dbReference type="Pfam" id="PF13962"/>
    </source>
</evidence>
<feature type="transmembrane region" description="Helical" evidence="8">
    <location>
        <begin position="425"/>
        <end position="442"/>
    </location>
</feature>
<sequence length="501" mass="55962">MTTHRYINADLQEAAKKGKLDPFKAYQGNLGCLLTPNENTILHIYLTSSKKRTTNFIKEVVGICPSLLLQVNNHGDTPLHIAARCGHTDAAKELIEQAKASVHREIDIERGEDPKKREMEEMKAVKEMLRMRNKIEETALHEAARNEKGLDVVKEILNYEVHDHDGFKYSANDCEETPIYLAAENGCYEILDKLNEILKLMTELGAGPLGEISNTEGEMRKEKMIHKFEKVKDSHLVAAALIATVTFAAAFTIPGGYISDENDLKKGTPILSKSWTFKAFIVSDTIAMVLSTCSVFTHLMLVILGFGEAYYWLIRCAFGFLFYAMVAMVITFVAGIYAVLAPSLGFGICIIGFSFLLFLLYSIARVSWGLYSSDDDIYDQLETFSWLTGGILPLLGIFKSLFGIFSSLLADLLSWLFAPLLANEILTWMEYVGTGLLGKIEMRNKEVGTKENMILKFEKVKDSHLVATALIATVAFEAMFTLRGEFVADYVAPGWIRCFAP</sequence>
<dbReference type="GO" id="GO:0005886">
    <property type="term" value="C:plasma membrane"/>
    <property type="evidence" value="ECO:0007669"/>
    <property type="project" value="TreeGrafter"/>
</dbReference>
<feature type="transmembrane region" description="Helical" evidence="8">
    <location>
        <begin position="316"/>
        <end position="338"/>
    </location>
</feature>
<dbReference type="PANTHER" id="PTHR24186:SF36">
    <property type="entry name" value="SERINE_THREONINE-PROTEIN PHOSPHATASE 6 REGULATORY ANKYRIN REPEAT SUBUNIT A-LIKE"/>
    <property type="match status" value="1"/>
</dbReference>
<keyword evidence="11" id="KW-1185">Reference proteome</keyword>
<evidence type="ECO:0000313" key="10">
    <source>
        <dbReference type="EMBL" id="KAF2317605.1"/>
    </source>
</evidence>
<protein>
    <recommendedName>
        <fullName evidence="9">PGG domain-containing protein</fullName>
    </recommendedName>
</protein>
<dbReference type="Proteomes" id="UP000467840">
    <property type="component" value="Chromosome 6"/>
</dbReference>
<dbReference type="PROSITE" id="PS50088">
    <property type="entry name" value="ANK_REPEAT"/>
    <property type="match status" value="1"/>
</dbReference>
<evidence type="ECO:0000313" key="11">
    <source>
        <dbReference type="Proteomes" id="UP000467840"/>
    </source>
</evidence>
<name>A0A6A6MYE5_HEVBR</name>
<feature type="transmembrane region" description="Helical" evidence="8">
    <location>
        <begin position="279"/>
        <end position="304"/>
    </location>
</feature>
<feature type="transmembrane region" description="Helical" evidence="8">
    <location>
        <begin position="344"/>
        <end position="363"/>
    </location>
</feature>
<keyword evidence="2 8" id="KW-0812">Transmembrane</keyword>
<accession>A0A6A6MYE5</accession>
<keyword evidence="3" id="KW-0677">Repeat</keyword>
<organism evidence="10 11">
    <name type="scientific">Hevea brasiliensis</name>
    <name type="common">Para rubber tree</name>
    <name type="synonym">Siphonia brasiliensis</name>
    <dbReference type="NCBI Taxonomy" id="3981"/>
    <lineage>
        <taxon>Eukaryota</taxon>
        <taxon>Viridiplantae</taxon>
        <taxon>Streptophyta</taxon>
        <taxon>Embryophyta</taxon>
        <taxon>Tracheophyta</taxon>
        <taxon>Spermatophyta</taxon>
        <taxon>Magnoliopsida</taxon>
        <taxon>eudicotyledons</taxon>
        <taxon>Gunneridae</taxon>
        <taxon>Pentapetalae</taxon>
        <taxon>rosids</taxon>
        <taxon>fabids</taxon>
        <taxon>Malpighiales</taxon>
        <taxon>Euphorbiaceae</taxon>
        <taxon>Crotonoideae</taxon>
        <taxon>Micrandreae</taxon>
        <taxon>Hevea</taxon>
    </lineage>
</organism>
<dbReference type="InterPro" id="IPR026961">
    <property type="entry name" value="PGG_dom"/>
</dbReference>
<evidence type="ECO:0000256" key="1">
    <source>
        <dbReference type="ARBA" id="ARBA00004141"/>
    </source>
</evidence>
<evidence type="ECO:0000256" key="7">
    <source>
        <dbReference type="PROSITE-ProRule" id="PRU00023"/>
    </source>
</evidence>
<comment type="subcellular location">
    <subcellularLocation>
        <location evidence="1">Membrane</location>
        <topology evidence="1">Multi-pass membrane protein</topology>
    </subcellularLocation>
</comment>
<keyword evidence="6 8" id="KW-0472">Membrane</keyword>
<feature type="repeat" description="ANK" evidence="7">
    <location>
        <begin position="74"/>
        <end position="96"/>
    </location>
</feature>
<dbReference type="EMBL" id="JAAGAX010000004">
    <property type="protein sequence ID" value="KAF2317605.1"/>
    <property type="molecule type" value="Genomic_DNA"/>
</dbReference>
<dbReference type="InterPro" id="IPR002110">
    <property type="entry name" value="Ankyrin_rpt"/>
</dbReference>
<dbReference type="PANTHER" id="PTHR24186">
    <property type="entry name" value="PROTEIN PHOSPHATASE 1 REGULATORY SUBUNIT"/>
    <property type="match status" value="1"/>
</dbReference>
<dbReference type="AlphaFoldDB" id="A0A6A6MYE5"/>
<proteinExistence type="predicted"/>
<feature type="domain" description="PGG" evidence="9">
    <location>
        <begin position="227"/>
        <end position="339"/>
    </location>
</feature>
<dbReference type="Pfam" id="PF13962">
    <property type="entry name" value="PGG"/>
    <property type="match status" value="1"/>
</dbReference>
<dbReference type="SUPFAM" id="SSF48403">
    <property type="entry name" value="Ankyrin repeat"/>
    <property type="match status" value="1"/>
</dbReference>
<comment type="caution">
    <text evidence="10">The sequence shown here is derived from an EMBL/GenBank/DDBJ whole genome shotgun (WGS) entry which is preliminary data.</text>
</comment>